<protein>
    <recommendedName>
        <fullName evidence="4">Type II secretion system F domain-containing protein</fullName>
    </recommendedName>
</protein>
<keyword evidence="1" id="KW-1133">Transmembrane helix</keyword>
<sequence length="296" mass="34729">MQIAQYLEYAVYLAVFGMIFAAAYLMNSVPRIGIPKNVRRYQLKRNLDTVWDRLKTSLYDESAEKMLKEAGYPLRLNSSRYNLARFVLSYMAVTIVLLDWLAEGGRFPWSDLGMVGVFYVLTVPKPGWPVFYLLRKVRDYDRLDKNRECFVLYSMLLNEFSIDDDRTCSLYFMLQKMSVYFTRIRPALHKTLALYKRDPEQALDAFAAEVGTPEARDLAQILKSVDATTPARARDLIQSRYDQFRISRHENHRRRLKNRDLVGYVITIGPVMAILFNMLTVYWQMVQDLMNFVQSR</sequence>
<evidence type="ECO:0000313" key="3">
    <source>
        <dbReference type="Proteomes" id="UP000037175"/>
    </source>
</evidence>
<evidence type="ECO:0000256" key="1">
    <source>
        <dbReference type="SAM" id="Phobius"/>
    </source>
</evidence>
<evidence type="ECO:0000313" key="2">
    <source>
        <dbReference type="EMBL" id="KNZ70335.1"/>
    </source>
</evidence>
<organism evidence="2 3">
    <name type="scientific">Thermincola ferriacetica</name>
    <dbReference type="NCBI Taxonomy" id="281456"/>
    <lineage>
        <taxon>Bacteria</taxon>
        <taxon>Bacillati</taxon>
        <taxon>Bacillota</taxon>
        <taxon>Clostridia</taxon>
        <taxon>Eubacteriales</taxon>
        <taxon>Thermincolaceae</taxon>
        <taxon>Thermincola</taxon>
    </lineage>
</organism>
<feature type="transmembrane region" description="Helical" evidence="1">
    <location>
        <begin position="83"/>
        <end position="102"/>
    </location>
</feature>
<keyword evidence="3" id="KW-1185">Reference proteome</keyword>
<dbReference type="AlphaFoldDB" id="A0A0L6W476"/>
<accession>A0A0L6W476</accession>
<evidence type="ECO:0008006" key="4">
    <source>
        <dbReference type="Google" id="ProtNLM"/>
    </source>
</evidence>
<reference evidence="3" key="1">
    <citation type="submission" date="2015-07" db="EMBL/GenBank/DDBJ databases">
        <title>Complete Genome of Thermincola ferriacetica strain Z-0001T.</title>
        <authorList>
            <person name="Lusk B."/>
            <person name="Badalamenti J.P."/>
            <person name="Parameswaran P."/>
            <person name="Bond D.R."/>
            <person name="Torres C.I."/>
        </authorList>
    </citation>
    <scope>NUCLEOTIDE SEQUENCE [LARGE SCALE GENOMIC DNA]</scope>
    <source>
        <strain evidence="3">Z-0001</strain>
    </source>
</reference>
<dbReference type="Proteomes" id="UP000037175">
    <property type="component" value="Unassembled WGS sequence"/>
</dbReference>
<name>A0A0L6W476_9FIRM</name>
<feature type="transmembrane region" description="Helical" evidence="1">
    <location>
        <begin position="261"/>
        <end position="283"/>
    </location>
</feature>
<proteinExistence type="predicted"/>
<dbReference type="RefSeq" id="WP_052217046.1">
    <property type="nucleotide sequence ID" value="NZ_LGTE01000004.1"/>
</dbReference>
<comment type="caution">
    <text evidence="2">The sequence shown here is derived from an EMBL/GenBank/DDBJ whole genome shotgun (WGS) entry which is preliminary data.</text>
</comment>
<gene>
    <name evidence="2" type="ORF">Tfer_0895</name>
</gene>
<feature type="transmembrane region" description="Helical" evidence="1">
    <location>
        <begin position="6"/>
        <end position="26"/>
    </location>
</feature>
<keyword evidence="1" id="KW-0472">Membrane</keyword>
<feature type="transmembrane region" description="Helical" evidence="1">
    <location>
        <begin position="114"/>
        <end position="134"/>
    </location>
</feature>
<dbReference type="EMBL" id="LGTE01000004">
    <property type="protein sequence ID" value="KNZ70335.1"/>
    <property type="molecule type" value="Genomic_DNA"/>
</dbReference>
<keyword evidence="1" id="KW-0812">Transmembrane</keyword>